<proteinExistence type="predicted"/>
<dbReference type="Proteomes" id="UP000823775">
    <property type="component" value="Unassembled WGS sequence"/>
</dbReference>
<reference evidence="2 3" key="1">
    <citation type="journal article" date="2021" name="BMC Genomics">
        <title>Datura genome reveals duplications of psychoactive alkaloid biosynthetic genes and high mutation rate following tissue culture.</title>
        <authorList>
            <person name="Rajewski A."/>
            <person name="Carter-House D."/>
            <person name="Stajich J."/>
            <person name="Litt A."/>
        </authorList>
    </citation>
    <scope>NUCLEOTIDE SEQUENCE [LARGE SCALE GENOMIC DNA]</scope>
    <source>
        <strain evidence="2">AR-01</strain>
    </source>
</reference>
<accession>A0ABS8V6G4</accession>
<evidence type="ECO:0000313" key="3">
    <source>
        <dbReference type="Proteomes" id="UP000823775"/>
    </source>
</evidence>
<organism evidence="2 3">
    <name type="scientific">Datura stramonium</name>
    <name type="common">Jimsonweed</name>
    <name type="synonym">Common thornapple</name>
    <dbReference type="NCBI Taxonomy" id="4076"/>
    <lineage>
        <taxon>Eukaryota</taxon>
        <taxon>Viridiplantae</taxon>
        <taxon>Streptophyta</taxon>
        <taxon>Embryophyta</taxon>
        <taxon>Tracheophyta</taxon>
        <taxon>Spermatophyta</taxon>
        <taxon>Magnoliopsida</taxon>
        <taxon>eudicotyledons</taxon>
        <taxon>Gunneridae</taxon>
        <taxon>Pentapetalae</taxon>
        <taxon>asterids</taxon>
        <taxon>lamiids</taxon>
        <taxon>Solanales</taxon>
        <taxon>Solanaceae</taxon>
        <taxon>Solanoideae</taxon>
        <taxon>Datureae</taxon>
        <taxon>Datura</taxon>
    </lineage>
</organism>
<keyword evidence="1" id="KW-0732">Signal</keyword>
<name>A0ABS8V6G4_DATST</name>
<gene>
    <name evidence="2" type="ORF">HAX54_029570</name>
</gene>
<feature type="chain" id="PRO_5045090613" evidence="1">
    <location>
        <begin position="19"/>
        <end position="51"/>
    </location>
</feature>
<feature type="signal peptide" evidence="1">
    <location>
        <begin position="1"/>
        <end position="18"/>
    </location>
</feature>
<dbReference type="EMBL" id="JACEIK010003681">
    <property type="protein sequence ID" value="MCD9642663.1"/>
    <property type="molecule type" value="Genomic_DNA"/>
</dbReference>
<keyword evidence="3" id="KW-1185">Reference proteome</keyword>
<comment type="caution">
    <text evidence="2">The sequence shown here is derived from an EMBL/GenBank/DDBJ whole genome shotgun (WGS) entry which is preliminary data.</text>
</comment>
<feature type="non-terminal residue" evidence="2">
    <location>
        <position position="1"/>
    </location>
</feature>
<evidence type="ECO:0000313" key="2">
    <source>
        <dbReference type="EMBL" id="MCD9642663.1"/>
    </source>
</evidence>
<sequence>WRVAPLIADVVLSHLASPCGVCPAHCTTLYGVGPARLSGLISVPTALLCAL</sequence>
<evidence type="ECO:0000256" key="1">
    <source>
        <dbReference type="SAM" id="SignalP"/>
    </source>
</evidence>
<protein>
    <submittedName>
        <fullName evidence="2">Uncharacterized protein</fullName>
    </submittedName>
</protein>